<organism evidence="3">
    <name type="scientific">Cryptosporidium hominis</name>
    <dbReference type="NCBI Taxonomy" id="237895"/>
    <lineage>
        <taxon>Eukaryota</taxon>
        <taxon>Sar</taxon>
        <taxon>Alveolata</taxon>
        <taxon>Apicomplexa</taxon>
        <taxon>Conoidasida</taxon>
        <taxon>Coccidia</taxon>
        <taxon>Eucoccidiorida</taxon>
        <taxon>Eimeriorina</taxon>
        <taxon>Cryptosporidiidae</taxon>
        <taxon>Cryptosporidium</taxon>
    </lineage>
</organism>
<dbReference type="InterPro" id="IPR000994">
    <property type="entry name" value="Pept_M24"/>
</dbReference>
<dbReference type="Pfam" id="PF00557">
    <property type="entry name" value="Peptidase_M24"/>
    <property type="match status" value="1"/>
</dbReference>
<dbReference type="CDD" id="cd01089">
    <property type="entry name" value="PA2G4-like"/>
    <property type="match status" value="1"/>
</dbReference>
<dbReference type="GO" id="GO:0008237">
    <property type="term" value="F:metallopeptidase activity"/>
    <property type="evidence" value="ECO:0007669"/>
    <property type="project" value="UniProtKB-KW"/>
</dbReference>
<dbReference type="VEuPathDB" id="CryptoDB:Chro.30278"/>
<dbReference type="AlphaFoldDB" id="A0A0S4TDD0"/>
<dbReference type="PANTHER" id="PTHR10804:SF11">
    <property type="entry name" value="PROLIFERATION-ASSOCIATED PROTEIN 2G4"/>
    <property type="match status" value="1"/>
</dbReference>
<dbReference type="Gene3D" id="1.10.10.10">
    <property type="entry name" value="Winged helix-like DNA-binding domain superfamily/Winged helix DNA-binding domain"/>
    <property type="match status" value="1"/>
</dbReference>
<dbReference type="EMBL" id="LN877949">
    <property type="protein sequence ID" value="CUV05125.1"/>
    <property type="molecule type" value="Genomic_DNA"/>
</dbReference>
<dbReference type="OrthoDB" id="5876363at2759"/>
<dbReference type="SUPFAM" id="SSF46785">
    <property type="entry name" value="Winged helix' DNA-binding domain"/>
    <property type="match status" value="1"/>
</dbReference>
<reference evidence="3" key="2">
    <citation type="submission" date="2015-08" db="EMBL/GenBank/DDBJ databases">
        <authorList>
            <person name="Babu N.S."/>
            <person name="Beckwith C.J."/>
            <person name="Beseler K.G."/>
            <person name="Brison A."/>
            <person name="Carone J.V."/>
            <person name="Caskin T.P."/>
            <person name="Diamond M."/>
            <person name="Durham M.E."/>
            <person name="Foxe J.M."/>
            <person name="Go M."/>
            <person name="Henderson B.A."/>
            <person name="Jones I.B."/>
            <person name="McGettigan J.A."/>
            <person name="Micheletti S.J."/>
            <person name="Nasrallah M.E."/>
            <person name="Ortiz D."/>
            <person name="Piller C.R."/>
            <person name="Privatt S.R."/>
            <person name="Schneider S.L."/>
            <person name="Sharp S."/>
            <person name="Smith T.C."/>
            <person name="Stanton J.D."/>
            <person name="Ullery H.E."/>
            <person name="Wilson R.J."/>
            <person name="Serrano M.G."/>
            <person name="Buck G."/>
            <person name="Lee V."/>
            <person name="Wang Y."/>
            <person name="Carvalho R."/>
            <person name="Voegtly L."/>
            <person name="Shi R."/>
            <person name="Duckworth R."/>
            <person name="Johnson A."/>
            <person name="Loviza R."/>
            <person name="Walstead R."/>
            <person name="Shah Z."/>
            <person name="Kiflezghi M."/>
            <person name="Wade K."/>
            <person name="Ball S.L."/>
            <person name="Bradley K.W."/>
            <person name="Asai D.J."/>
            <person name="Bowman C.A."/>
            <person name="Russell D.A."/>
            <person name="Pope W.H."/>
            <person name="Jacobs-Sera D."/>
            <person name="Hendrix R.W."/>
            <person name="Hatfull G.F."/>
        </authorList>
    </citation>
    <scope>NUCLEOTIDE SEQUENCE [LARGE SCALE GENOMIC DNA]</scope>
</reference>
<dbReference type="InterPro" id="IPR004545">
    <property type="entry name" value="PA2G4"/>
</dbReference>
<dbReference type="InterPro" id="IPR036390">
    <property type="entry name" value="WH_DNA-bd_sf"/>
</dbReference>
<dbReference type="Gene3D" id="3.90.230.10">
    <property type="entry name" value="Creatinase/methionine aminopeptidase superfamily"/>
    <property type="match status" value="1"/>
</dbReference>
<keyword evidence="4" id="KW-0482">Metalloprotease</keyword>
<evidence type="ECO:0000313" key="5">
    <source>
        <dbReference type="Proteomes" id="UP001429100"/>
    </source>
</evidence>
<dbReference type="NCBIfam" id="TIGR00495">
    <property type="entry name" value="crvDNA_42K"/>
    <property type="match status" value="1"/>
</dbReference>
<sequence>MSKQEGLENVDDFCISESISNSEVVTKYYTAAEIVNSTLQYVITLCLDGADISEICRKSDSMIEEKSSSVYNKKEGGRKLDKGIAFPTCISVNEICGNFSPLPAESLKLKNGDLIKIDLGAHIDGFISICSHSIVIGAERISGKQADVLKAANTAMEVAIRTVKPGNTNTYVTSILNKTVKEFNCNMVQGVLSHQLKRHVIDGNRVIISKETLDEKVDEFTFEENEVYGLDILVSSGEGVTRESDYRSTVFKRAIETNYNLKSPIPRQFLSEVNKRFPTLPFSLNMISDEKVARLGVSECIRHNLLYSYPVITERQGEYVASFKCTLLLLPNGSKRISGLQFTQENICDSEFKVTDEEINSILSTPLSVKKKKKNKPIVSS</sequence>
<evidence type="ECO:0000313" key="4">
    <source>
        <dbReference type="EMBL" id="PPS93749.1"/>
    </source>
</evidence>
<evidence type="ECO:0000256" key="1">
    <source>
        <dbReference type="ARBA" id="ARBA00007319"/>
    </source>
</evidence>
<dbReference type="SUPFAM" id="SSF55920">
    <property type="entry name" value="Creatinase/aminopeptidase"/>
    <property type="match status" value="1"/>
</dbReference>
<dbReference type="InterPro" id="IPR047113">
    <property type="entry name" value="PA2G4/ARX1"/>
</dbReference>
<dbReference type="FunFam" id="1.10.10.10:FF:000029">
    <property type="entry name" value="Proliferation-associated 2G4, a"/>
    <property type="match status" value="1"/>
</dbReference>
<dbReference type="VEuPathDB" id="CryptoDB:CHUDEA3_2390"/>
<dbReference type="VEuPathDB" id="CryptoDB:ChTU502y2012_401g0470"/>
<evidence type="ECO:0000313" key="3">
    <source>
        <dbReference type="EMBL" id="CUV05125.1"/>
    </source>
</evidence>
<keyword evidence="4" id="KW-0645">Protease</keyword>
<feature type="domain" description="Peptidase M24" evidence="2">
    <location>
        <begin position="30"/>
        <end position="208"/>
    </location>
</feature>
<name>A0A0S4TDD0_CRYHO</name>
<dbReference type="VEuPathDB" id="CryptoDB:GY17_00002464"/>
<reference evidence="4 5" key="1">
    <citation type="submission" date="2014-11" db="EMBL/GenBank/DDBJ databases">
        <title>Comparative genomic analysis of Cryptosporidium hominis reveals occurrence of genetic recombination in virulent subtypes.</title>
        <authorList>
            <person name="Guo Y."/>
            <person name="Tang K."/>
            <person name="Frace M."/>
            <person name="Li N."/>
            <person name="Roellig D.M."/>
            <person name="Sammons S."/>
            <person name="Knipe K."/>
            <person name="Rowe L."/>
            <person name="Feng Y."/>
            <person name="Xiao L."/>
        </authorList>
    </citation>
    <scope>NUCLEOTIDE SEQUENCE [LARGE SCALE GENOMIC DNA]</scope>
    <source>
        <strain evidence="4">30976</strain>
    </source>
</reference>
<dbReference type="Proteomes" id="UP000199752">
    <property type="component" value="Chromosome 3"/>
</dbReference>
<keyword evidence="4" id="KW-0378">Hydrolase</keyword>
<protein>
    <submittedName>
        <fullName evidence="4">Proliferation-associated protein 2G4 metalloprotease</fullName>
    </submittedName>
</protein>
<dbReference type="EMBL" id="JTAI01000031">
    <property type="protein sequence ID" value="PPS93749.1"/>
    <property type="molecule type" value="Genomic_DNA"/>
</dbReference>
<dbReference type="InterPro" id="IPR036005">
    <property type="entry name" value="Creatinase/aminopeptidase-like"/>
</dbReference>
<reference evidence="4 5" key="3">
    <citation type="submission" date="2017-10" db="EMBL/GenBank/DDBJ databases">
        <title>Consistent, comparative and evidence-based genome annotation and re-annotation for the closely-related species, Cryptosporidium parvum, C. hominis and C. tyzzeri.</title>
        <authorList>
            <person name="Baptista R.P."/>
            <person name="Li Y."/>
            <person name="Sateriale A."/>
            <person name="Striepen B."/>
            <person name="Kissinger J.C."/>
        </authorList>
    </citation>
    <scope>NUCLEOTIDE SEQUENCE [LARGE SCALE GENOMIC DNA]</scope>
    <source>
        <strain evidence="4">30976</strain>
    </source>
</reference>
<accession>A0A0S4TDD0</accession>
<keyword evidence="5" id="KW-1185">Reference proteome</keyword>
<dbReference type="Proteomes" id="UP001429100">
    <property type="component" value="Unassembled WGS sequence"/>
</dbReference>
<gene>
    <name evidence="3" type="ORF">CHUDEA3_2390</name>
    <name evidence="4" type="ORF">GY17_00002464</name>
</gene>
<evidence type="ECO:0000259" key="2">
    <source>
        <dbReference type="Pfam" id="PF00557"/>
    </source>
</evidence>
<dbReference type="InterPro" id="IPR036388">
    <property type="entry name" value="WH-like_DNA-bd_sf"/>
</dbReference>
<dbReference type="PANTHER" id="PTHR10804">
    <property type="entry name" value="PROTEASE FAMILY M24 METHIONYL AMINOPEPTIDASE, AMINOPEPTIDASE P"/>
    <property type="match status" value="1"/>
</dbReference>
<comment type="similarity">
    <text evidence="1">Belongs to the peptidase M24 family.</text>
</comment>
<proteinExistence type="inferred from homology"/>